<keyword evidence="1" id="KW-0812">Transmembrane</keyword>
<accession>A0ABU7RYY4</accession>
<protein>
    <submittedName>
        <fullName evidence="2">DUF3817 domain-containing protein</fullName>
    </submittedName>
</protein>
<evidence type="ECO:0000313" key="2">
    <source>
        <dbReference type="EMBL" id="MEE6261721.1"/>
    </source>
</evidence>
<organism evidence="2 3">
    <name type="scientific">Plantactinospora sonchi</name>
    <dbReference type="NCBI Taxonomy" id="1544735"/>
    <lineage>
        <taxon>Bacteria</taxon>
        <taxon>Bacillati</taxon>
        <taxon>Actinomycetota</taxon>
        <taxon>Actinomycetes</taxon>
        <taxon>Micromonosporales</taxon>
        <taxon>Micromonosporaceae</taxon>
        <taxon>Plantactinospora</taxon>
    </lineage>
</organism>
<keyword evidence="3" id="KW-1185">Reference proteome</keyword>
<feature type="transmembrane region" description="Helical" evidence="1">
    <location>
        <begin position="60"/>
        <end position="80"/>
    </location>
</feature>
<sequence>MDPLRALRIAAGAELATLVVLLTNLATVHWPQVSAVVGPTHGCAYLFVILLTLRQSRADRAWALAVVPGIGGLLVLRRLWAQRAVPTGGWR</sequence>
<comment type="caution">
    <text evidence="2">The sequence shown here is derived from an EMBL/GenBank/DDBJ whole genome shotgun (WGS) entry which is preliminary data.</text>
</comment>
<dbReference type="EMBL" id="JAZGQK010000021">
    <property type="protein sequence ID" value="MEE6261721.1"/>
    <property type="molecule type" value="Genomic_DNA"/>
</dbReference>
<reference evidence="2 3" key="1">
    <citation type="submission" date="2024-01" db="EMBL/GenBank/DDBJ databases">
        <title>Genome insights into Plantactinospora sonchi sp. nov.</title>
        <authorList>
            <person name="Wang L."/>
        </authorList>
    </citation>
    <scope>NUCLEOTIDE SEQUENCE [LARGE SCALE GENOMIC DNA]</scope>
    <source>
        <strain evidence="2 3">NEAU-QY2</strain>
    </source>
</reference>
<proteinExistence type="predicted"/>
<name>A0ABU7RYY4_9ACTN</name>
<dbReference type="Proteomes" id="UP001332243">
    <property type="component" value="Unassembled WGS sequence"/>
</dbReference>
<feature type="transmembrane region" description="Helical" evidence="1">
    <location>
        <begin position="33"/>
        <end position="53"/>
    </location>
</feature>
<dbReference type="RefSeq" id="WP_331216793.1">
    <property type="nucleotide sequence ID" value="NZ_JAZGQK010000021.1"/>
</dbReference>
<gene>
    <name evidence="2" type="ORF">V1633_24865</name>
</gene>
<feature type="transmembrane region" description="Helical" evidence="1">
    <location>
        <begin position="7"/>
        <end position="27"/>
    </location>
</feature>
<evidence type="ECO:0000256" key="1">
    <source>
        <dbReference type="SAM" id="Phobius"/>
    </source>
</evidence>
<keyword evidence="1" id="KW-0472">Membrane</keyword>
<evidence type="ECO:0000313" key="3">
    <source>
        <dbReference type="Proteomes" id="UP001332243"/>
    </source>
</evidence>
<keyword evidence="1" id="KW-1133">Transmembrane helix</keyword>